<reference evidence="2 3" key="1">
    <citation type="submission" date="2020-01" db="EMBL/GenBank/DDBJ databases">
        <authorList>
            <person name="Kim M.K."/>
        </authorList>
    </citation>
    <scope>NUCLEOTIDE SEQUENCE [LARGE SCALE GENOMIC DNA]</scope>
    <source>
        <strain evidence="2 3">172606-1</strain>
    </source>
</reference>
<organism evidence="2 3">
    <name type="scientific">Rhodocytophaga rosea</name>
    <dbReference type="NCBI Taxonomy" id="2704465"/>
    <lineage>
        <taxon>Bacteria</taxon>
        <taxon>Pseudomonadati</taxon>
        <taxon>Bacteroidota</taxon>
        <taxon>Cytophagia</taxon>
        <taxon>Cytophagales</taxon>
        <taxon>Rhodocytophagaceae</taxon>
        <taxon>Rhodocytophaga</taxon>
    </lineage>
</organism>
<name>A0A6C0GIK6_9BACT</name>
<dbReference type="EMBL" id="CP048222">
    <property type="protein sequence ID" value="QHT67502.1"/>
    <property type="molecule type" value="Genomic_DNA"/>
</dbReference>
<proteinExistence type="predicted"/>
<dbReference type="KEGG" id="rhoz:GXP67_13125"/>
<dbReference type="RefSeq" id="WP_162443531.1">
    <property type="nucleotide sequence ID" value="NZ_CP048222.1"/>
</dbReference>
<accession>A0A6C0GIK6</accession>
<protein>
    <submittedName>
        <fullName evidence="2">DUF4835 family protein</fullName>
    </submittedName>
</protein>
<evidence type="ECO:0000256" key="1">
    <source>
        <dbReference type="SAM" id="SignalP"/>
    </source>
</evidence>
<dbReference type="Pfam" id="PF16119">
    <property type="entry name" value="DUF4835"/>
    <property type="match status" value="1"/>
</dbReference>
<keyword evidence="1" id="KW-0732">Signal</keyword>
<sequence length="306" mass="35285">MVKKKSCIAFIFCLILGSFSVSGQELRCNVIIDTDQLRTNQVTEKQIFADMQKTIAQFMNTRRWTNDNFTQDERINCNLVIRLTDMPSIKTFVGTAQIQSSRPVFGSDYESVLLNYIDREWQFEYTNAQPMDFNPNTFSSNLTSMLAFYAYVIIGLDYDSFSKFGGNTYLQQALTIANNAQQSVGTEKGWKAFEDTRNRYWLIENLMSQQMQPLREGLYTYHRQALDTFLSNPDQARAKILEVLNSLVKVNQLKPAAVLTNTFFDTKGNELINVFLQGSQQEKQNAYNVLVELDPTKTDRYEKLVK</sequence>
<keyword evidence="3" id="KW-1185">Reference proteome</keyword>
<evidence type="ECO:0000313" key="3">
    <source>
        <dbReference type="Proteomes" id="UP000480178"/>
    </source>
</evidence>
<gene>
    <name evidence="2" type="ORF">GXP67_13125</name>
</gene>
<feature type="chain" id="PRO_5025655107" evidence="1">
    <location>
        <begin position="24"/>
        <end position="306"/>
    </location>
</feature>
<feature type="signal peptide" evidence="1">
    <location>
        <begin position="1"/>
        <end position="23"/>
    </location>
</feature>
<dbReference type="Proteomes" id="UP000480178">
    <property type="component" value="Chromosome"/>
</dbReference>
<evidence type="ECO:0000313" key="2">
    <source>
        <dbReference type="EMBL" id="QHT67502.1"/>
    </source>
</evidence>
<dbReference type="InterPro" id="IPR032274">
    <property type="entry name" value="DUF4835"/>
</dbReference>
<dbReference type="AlphaFoldDB" id="A0A6C0GIK6"/>